<dbReference type="SUPFAM" id="SSF69118">
    <property type="entry name" value="AhpD-like"/>
    <property type="match status" value="1"/>
</dbReference>
<dbReference type="PANTHER" id="PTHR33570">
    <property type="entry name" value="4-CARBOXYMUCONOLACTONE DECARBOXYLASE FAMILY PROTEIN"/>
    <property type="match status" value="1"/>
</dbReference>
<feature type="domain" description="Carboxymuconolactone decarboxylase-like" evidence="1">
    <location>
        <begin position="41"/>
        <end position="122"/>
    </location>
</feature>
<dbReference type="GO" id="GO:0047575">
    <property type="term" value="F:4-carboxymuconolactone decarboxylase activity"/>
    <property type="evidence" value="ECO:0007669"/>
    <property type="project" value="UniProtKB-EC"/>
</dbReference>
<reference evidence="2 3" key="1">
    <citation type="submission" date="2019-04" db="EMBL/GenBank/DDBJ databases">
        <title>Genome sequence of strain shin9-1.</title>
        <authorList>
            <person name="Gao J."/>
            <person name="Sun J."/>
        </authorList>
    </citation>
    <scope>NUCLEOTIDE SEQUENCE [LARGE SCALE GENOMIC DNA]</scope>
    <source>
        <strain evidence="3">shin9-1</strain>
    </source>
</reference>
<dbReference type="Gene3D" id="1.20.1290.10">
    <property type="entry name" value="AhpD-like"/>
    <property type="match status" value="1"/>
</dbReference>
<proteinExistence type="predicted"/>
<gene>
    <name evidence="2" type="primary">pcaC</name>
    <name evidence="2" type="ORF">FAA97_18710</name>
</gene>
<organism evidence="2 3">
    <name type="scientific">Peteryoungia ipomoeae</name>
    <dbReference type="NCBI Taxonomy" id="1210932"/>
    <lineage>
        <taxon>Bacteria</taxon>
        <taxon>Pseudomonadati</taxon>
        <taxon>Pseudomonadota</taxon>
        <taxon>Alphaproteobacteria</taxon>
        <taxon>Hyphomicrobiales</taxon>
        <taxon>Rhizobiaceae</taxon>
        <taxon>Peteryoungia</taxon>
    </lineage>
</organism>
<dbReference type="EMBL" id="STGV01000007">
    <property type="protein sequence ID" value="THV20628.1"/>
    <property type="molecule type" value="Genomic_DNA"/>
</dbReference>
<dbReference type="OrthoDB" id="9801400at2"/>
<evidence type="ECO:0000259" key="1">
    <source>
        <dbReference type="Pfam" id="PF02627"/>
    </source>
</evidence>
<evidence type="ECO:0000313" key="2">
    <source>
        <dbReference type="EMBL" id="THV20628.1"/>
    </source>
</evidence>
<accession>A0A4S8NTM4</accession>
<dbReference type="Proteomes" id="UP000308828">
    <property type="component" value="Unassembled WGS sequence"/>
</dbReference>
<dbReference type="GO" id="GO:0051920">
    <property type="term" value="F:peroxiredoxin activity"/>
    <property type="evidence" value="ECO:0007669"/>
    <property type="project" value="InterPro"/>
</dbReference>
<dbReference type="AlphaFoldDB" id="A0A4S8NTM4"/>
<dbReference type="InterPro" id="IPR003779">
    <property type="entry name" value="CMD-like"/>
</dbReference>
<evidence type="ECO:0000313" key="3">
    <source>
        <dbReference type="Proteomes" id="UP000308828"/>
    </source>
</evidence>
<dbReference type="RefSeq" id="WP_136600089.1">
    <property type="nucleotide sequence ID" value="NZ_STGV01000007.1"/>
</dbReference>
<protein>
    <submittedName>
        <fullName evidence="2">4-carboxymuconolactone decarboxylase</fullName>
        <ecNumber evidence="2">4.1.1.44</ecNumber>
    </submittedName>
</protein>
<dbReference type="NCBIfam" id="TIGR02425">
    <property type="entry name" value="decarb_PcaC"/>
    <property type="match status" value="1"/>
</dbReference>
<sequence>MAEAETSSKRYSQGMATRRSVLGDAHVDRASSATTPFDRPFQEMITEGAWGTVWSRPTWSKRERSMVTIALLAALGHDEEVAMHVRATANTGASREDICEALLHVGVYAGVPAANRAFKIAKQVFEEMDMAANGGGADV</sequence>
<dbReference type="PANTHER" id="PTHR33570:SF2">
    <property type="entry name" value="CARBOXYMUCONOLACTONE DECARBOXYLASE-LIKE DOMAIN-CONTAINING PROTEIN"/>
    <property type="match status" value="1"/>
</dbReference>
<dbReference type="InterPro" id="IPR012788">
    <property type="entry name" value="Decarb_PcaC"/>
</dbReference>
<keyword evidence="3" id="KW-1185">Reference proteome</keyword>
<name>A0A4S8NTM4_9HYPH</name>
<dbReference type="EC" id="4.1.1.44" evidence="2"/>
<dbReference type="InterPro" id="IPR052512">
    <property type="entry name" value="4CMD/NDH-1_regulator"/>
</dbReference>
<dbReference type="InterPro" id="IPR029032">
    <property type="entry name" value="AhpD-like"/>
</dbReference>
<comment type="caution">
    <text evidence="2">The sequence shown here is derived from an EMBL/GenBank/DDBJ whole genome shotgun (WGS) entry which is preliminary data.</text>
</comment>
<keyword evidence="2" id="KW-0456">Lyase</keyword>
<dbReference type="Pfam" id="PF02627">
    <property type="entry name" value="CMD"/>
    <property type="match status" value="1"/>
</dbReference>